<evidence type="ECO:0000259" key="4">
    <source>
        <dbReference type="Pfam" id="PF13087"/>
    </source>
</evidence>
<comment type="caution">
    <text evidence="5">The sequence shown here is derived from an EMBL/GenBank/DDBJ whole genome shotgun (WGS) entry which is preliminary data.</text>
</comment>
<dbReference type="EMBL" id="VCAU01000094">
    <property type="protein sequence ID" value="KAF9885493.1"/>
    <property type="molecule type" value="Genomic_DNA"/>
</dbReference>
<proteinExistence type="predicted"/>
<evidence type="ECO:0000259" key="3">
    <source>
        <dbReference type="Pfam" id="PF13086"/>
    </source>
</evidence>
<feature type="domain" description="DNA2/NAM7 helicase-like C-terminal" evidence="4">
    <location>
        <begin position="243"/>
        <end position="443"/>
    </location>
</feature>
<dbReference type="PANTHER" id="PTHR10887">
    <property type="entry name" value="DNA2/NAM7 HELICASE FAMILY"/>
    <property type="match status" value="1"/>
</dbReference>
<evidence type="ECO:0000256" key="2">
    <source>
        <dbReference type="SAM" id="MobiDB-lite"/>
    </source>
</evidence>
<dbReference type="Proteomes" id="UP001194746">
    <property type="component" value="Unassembled WGS sequence"/>
</dbReference>
<gene>
    <name evidence="5" type="ORF">FE257_012820</name>
</gene>
<dbReference type="CDD" id="cd18808">
    <property type="entry name" value="SF1_C_Upf1"/>
    <property type="match status" value="1"/>
</dbReference>
<dbReference type="AlphaFoldDB" id="A0AAD4GRL2"/>
<dbReference type="PANTHER" id="PTHR10887:SF495">
    <property type="entry name" value="HELICASE SENATAXIN ISOFORM X1-RELATED"/>
    <property type="match status" value="1"/>
</dbReference>
<keyword evidence="1" id="KW-0067">ATP-binding</keyword>
<sequence>MMTSASNAFLDDVAGKADELVKARQIPGKFVVRVHTITTEEDICMQPAEECRPIHPNRRPPILESSSLDPIVAELTTIKSAIDFYAAHTKRVHGIADRRVKVIKLSLGHRMLQFAGLVEPPVEGVDSRKYTKFVTHFNGYKESEEIQEDKEAFNQELRLLRDDVLSRASVVICTLYTTGATCVREQVKPAIIAIDEAAKVTEPELWPILAWFKPDAFLLMGDQKQLQPVVLSSREDNPFRDQLSVSFFTRMHLAGLMRVMFREQHRMCPDISRVVNKVFYHSQLQDAESVCTPDPLSQNLTVWNGSKFGVSSPLVFMENRNGQTDRDSSGSSYNMSNIKVSLTLVENLLVDNVATGRDITIITPYQAQMSRYCDYLYRLQVEKPTIGVEKVSVFTVDSFQGGEAPLVIVDLVATKRAGFVRESNRLNVMLSRAKYGMYIIGNGDVLDDRKSGRWLPRVFLNLRKHQSRKRVFDSLADPVSYQDFAMTNETEPTPSSEDFPMTNATWADW</sequence>
<dbReference type="InterPro" id="IPR027417">
    <property type="entry name" value="P-loop_NTPase"/>
</dbReference>
<dbReference type="GO" id="GO:0004386">
    <property type="term" value="F:helicase activity"/>
    <property type="evidence" value="ECO:0007669"/>
    <property type="project" value="InterPro"/>
</dbReference>
<keyword evidence="6" id="KW-1185">Reference proteome</keyword>
<evidence type="ECO:0000256" key="1">
    <source>
        <dbReference type="ARBA" id="ARBA00022806"/>
    </source>
</evidence>
<reference evidence="5" key="2">
    <citation type="submission" date="2020-02" db="EMBL/GenBank/DDBJ databases">
        <authorList>
            <person name="Gilchrist C.L.M."/>
            <person name="Chooi Y.-H."/>
        </authorList>
    </citation>
    <scope>NUCLEOTIDE SEQUENCE</scope>
    <source>
        <strain evidence="5">MST-FP2251</strain>
    </source>
</reference>
<name>A0AAD4GRL2_ASPNN</name>
<dbReference type="SUPFAM" id="SSF52540">
    <property type="entry name" value="P-loop containing nucleoside triphosphate hydrolases"/>
    <property type="match status" value="1"/>
</dbReference>
<keyword evidence="1" id="KW-0347">Helicase</keyword>
<accession>A0AAD4GRL2</accession>
<protein>
    <submittedName>
        <fullName evidence="5">Uncharacterized protein</fullName>
    </submittedName>
</protein>
<dbReference type="InterPro" id="IPR047187">
    <property type="entry name" value="SF1_C_Upf1"/>
</dbReference>
<keyword evidence="1" id="KW-0378">Hydrolase</keyword>
<feature type="domain" description="DNA2/NAM7 helicase helicase" evidence="3">
    <location>
        <begin position="138"/>
        <end position="232"/>
    </location>
</feature>
<reference evidence="5" key="1">
    <citation type="journal article" date="2019" name="Beilstein J. Org. Chem.">
        <title>Nanangenines: drimane sesquiterpenoids as the dominant metabolite cohort of a novel Australian fungus, Aspergillus nanangensis.</title>
        <authorList>
            <person name="Lacey H.J."/>
            <person name="Gilchrist C.L.M."/>
            <person name="Crombie A."/>
            <person name="Kalaitzis J.A."/>
            <person name="Vuong D."/>
            <person name="Rutledge P.J."/>
            <person name="Turner P."/>
            <person name="Pitt J.I."/>
            <person name="Lacey E."/>
            <person name="Chooi Y.H."/>
            <person name="Piggott A.M."/>
        </authorList>
    </citation>
    <scope>NUCLEOTIDE SEQUENCE</scope>
    <source>
        <strain evidence="5">MST-FP2251</strain>
    </source>
</reference>
<keyword evidence="1" id="KW-0547">Nucleotide-binding</keyword>
<dbReference type="InterPro" id="IPR045055">
    <property type="entry name" value="DNA2/NAM7-like"/>
</dbReference>
<dbReference type="InterPro" id="IPR041679">
    <property type="entry name" value="DNA2/NAM7-like_C"/>
</dbReference>
<dbReference type="Gene3D" id="3.40.50.300">
    <property type="entry name" value="P-loop containing nucleotide triphosphate hydrolases"/>
    <property type="match status" value="2"/>
</dbReference>
<organism evidence="5 6">
    <name type="scientific">Aspergillus nanangensis</name>
    <dbReference type="NCBI Taxonomy" id="2582783"/>
    <lineage>
        <taxon>Eukaryota</taxon>
        <taxon>Fungi</taxon>
        <taxon>Dikarya</taxon>
        <taxon>Ascomycota</taxon>
        <taxon>Pezizomycotina</taxon>
        <taxon>Eurotiomycetes</taxon>
        <taxon>Eurotiomycetidae</taxon>
        <taxon>Eurotiales</taxon>
        <taxon>Aspergillaceae</taxon>
        <taxon>Aspergillus</taxon>
        <taxon>Aspergillus subgen. Circumdati</taxon>
    </lineage>
</organism>
<feature type="region of interest" description="Disordered" evidence="2">
    <location>
        <begin position="488"/>
        <end position="509"/>
    </location>
</feature>
<dbReference type="Pfam" id="PF13087">
    <property type="entry name" value="AAA_12"/>
    <property type="match status" value="1"/>
</dbReference>
<dbReference type="Pfam" id="PF13086">
    <property type="entry name" value="AAA_11"/>
    <property type="match status" value="1"/>
</dbReference>
<evidence type="ECO:0000313" key="5">
    <source>
        <dbReference type="EMBL" id="KAF9885493.1"/>
    </source>
</evidence>
<dbReference type="InterPro" id="IPR041677">
    <property type="entry name" value="DNA2/NAM7_AAA_11"/>
</dbReference>
<evidence type="ECO:0000313" key="6">
    <source>
        <dbReference type="Proteomes" id="UP001194746"/>
    </source>
</evidence>